<dbReference type="EMBL" id="JXTB01000002">
    <property type="protein sequence ID" value="PON80062.1"/>
    <property type="molecule type" value="Genomic_DNA"/>
</dbReference>
<evidence type="ECO:0000256" key="1">
    <source>
        <dbReference type="SAM" id="Phobius"/>
    </source>
</evidence>
<gene>
    <name evidence="2" type="ORF">PanWU01x14_005120</name>
</gene>
<keyword evidence="1" id="KW-0812">Transmembrane</keyword>
<accession>A0A2P5E3E2</accession>
<dbReference type="AlphaFoldDB" id="A0A2P5E3E2"/>
<evidence type="ECO:0000313" key="3">
    <source>
        <dbReference type="Proteomes" id="UP000237105"/>
    </source>
</evidence>
<reference evidence="3" key="1">
    <citation type="submission" date="2016-06" db="EMBL/GenBank/DDBJ databases">
        <title>Parallel loss of symbiosis genes in relatives of nitrogen-fixing non-legume Parasponia.</title>
        <authorList>
            <person name="Van Velzen R."/>
            <person name="Holmer R."/>
            <person name="Bu F."/>
            <person name="Rutten L."/>
            <person name="Van Zeijl A."/>
            <person name="Liu W."/>
            <person name="Santuari L."/>
            <person name="Cao Q."/>
            <person name="Sharma T."/>
            <person name="Shen D."/>
            <person name="Roswanjaya Y."/>
            <person name="Wardhani T."/>
            <person name="Kalhor M.S."/>
            <person name="Jansen J."/>
            <person name="Van den Hoogen J."/>
            <person name="Gungor B."/>
            <person name="Hartog M."/>
            <person name="Hontelez J."/>
            <person name="Verver J."/>
            <person name="Yang W.-C."/>
            <person name="Schijlen E."/>
            <person name="Repin R."/>
            <person name="Schilthuizen M."/>
            <person name="Schranz E."/>
            <person name="Heidstra R."/>
            <person name="Miyata K."/>
            <person name="Fedorova E."/>
            <person name="Kohlen W."/>
            <person name="Bisseling T."/>
            <person name="Smit S."/>
            <person name="Geurts R."/>
        </authorList>
    </citation>
    <scope>NUCLEOTIDE SEQUENCE [LARGE SCALE GENOMIC DNA]</scope>
    <source>
        <strain evidence="3">cv. WU1-14</strain>
    </source>
</reference>
<comment type="caution">
    <text evidence="2">The sequence shown here is derived from an EMBL/GenBank/DDBJ whole genome shotgun (WGS) entry which is preliminary data.</text>
</comment>
<sequence>MHNQLNISVHSRSFLELLLHGFMLIICISIYSSFISLFIFSLPIFKRDGQICHFVLIITGTKCNSPFKSLKRKTQGSKIMFSASFFTESNSTEDRYLSPKLAKIGCINLYKAQKLA</sequence>
<organism evidence="2 3">
    <name type="scientific">Parasponia andersonii</name>
    <name type="common">Sponia andersonii</name>
    <dbReference type="NCBI Taxonomy" id="3476"/>
    <lineage>
        <taxon>Eukaryota</taxon>
        <taxon>Viridiplantae</taxon>
        <taxon>Streptophyta</taxon>
        <taxon>Embryophyta</taxon>
        <taxon>Tracheophyta</taxon>
        <taxon>Spermatophyta</taxon>
        <taxon>Magnoliopsida</taxon>
        <taxon>eudicotyledons</taxon>
        <taxon>Gunneridae</taxon>
        <taxon>Pentapetalae</taxon>
        <taxon>rosids</taxon>
        <taxon>fabids</taxon>
        <taxon>Rosales</taxon>
        <taxon>Cannabaceae</taxon>
        <taxon>Parasponia</taxon>
    </lineage>
</organism>
<protein>
    <submittedName>
        <fullName evidence="2">Uncharacterized protein</fullName>
    </submittedName>
</protein>
<keyword evidence="1" id="KW-0472">Membrane</keyword>
<dbReference type="Proteomes" id="UP000237105">
    <property type="component" value="Unassembled WGS sequence"/>
</dbReference>
<keyword evidence="1" id="KW-1133">Transmembrane helix</keyword>
<dbReference type="OrthoDB" id="10332031at2759"/>
<proteinExistence type="predicted"/>
<feature type="transmembrane region" description="Helical" evidence="1">
    <location>
        <begin position="17"/>
        <end position="40"/>
    </location>
</feature>
<evidence type="ECO:0000313" key="2">
    <source>
        <dbReference type="EMBL" id="PON80062.1"/>
    </source>
</evidence>
<name>A0A2P5E3E2_PARAD</name>
<keyword evidence="3" id="KW-1185">Reference proteome</keyword>